<dbReference type="Proteomes" id="UP000807469">
    <property type="component" value="Unassembled WGS sequence"/>
</dbReference>
<proteinExistence type="predicted"/>
<organism evidence="1 2">
    <name type="scientific">Pholiota conissans</name>
    <dbReference type="NCBI Taxonomy" id="109636"/>
    <lineage>
        <taxon>Eukaryota</taxon>
        <taxon>Fungi</taxon>
        <taxon>Dikarya</taxon>
        <taxon>Basidiomycota</taxon>
        <taxon>Agaricomycotina</taxon>
        <taxon>Agaricomycetes</taxon>
        <taxon>Agaricomycetidae</taxon>
        <taxon>Agaricales</taxon>
        <taxon>Agaricineae</taxon>
        <taxon>Strophariaceae</taxon>
        <taxon>Pholiota</taxon>
    </lineage>
</organism>
<name>A0A9P5YV54_9AGAR</name>
<protein>
    <submittedName>
        <fullName evidence="1">Uncharacterized protein</fullName>
    </submittedName>
</protein>
<dbReference type="EMBL" id="MU155377">
    <property type="protein sequence ID" value="KAF9474466.1"/>
    <property type="molecule type" value="Genomic_DNA"/>
</dbReference>
<accession>A0A9P5YV54</accession>
<gene>
    <name evidence="1" type="ORF">BDN70DRAFT_884769</name>
</gene>
<reference evidence="1" key="1">
    <citation type="submission" date="2020-11" db="EMBL/GenBank/DDBJ databases">
        <authorList>
            <consortium name="DOE Joint Genome Institute"/>
            <person name="Ahrendt S."/>
            <person name="Riley R."/>
            <person name="Andreopoulos W."/>
            <person name="Labutti K."/>
            <person name="Pangilinan J."/>
            <person name="Ruiz-Duenas F.J."/>
            <person name="Barrasa J.M."/>
            <person name="Sanchez-Garcia M."/>
            <person name="Camarero S."/>
            <person name="Miyauchi S."/>
            <person name="Serrano A."/>
            <person name="Linde D."/>
            <person name="Babiker R."/>
            <person name="Drula E."/>
            <person name="Ayuso-Fernandez I."/>
            <person name="Pacheco R."/>
            <person name="Padilla G."/>
            <person name="Ferreira P."/>
            <person name="Barriuso J."/>
            <person name="Kellner H."/>
            <person name="Castanera R."/>
            <person name="Alfaro M."/>
            <person name="Ramirez L."/>
            <person name="Pisabarro A.G."/>
            <person name="Kuo A."/>
            <person name="Tritt A."/>
            <person name="Lipzen A."/>
            <person name="He G."/>
            <person name="Yan M."/>
            <person name="Ng V."/>
            <person name="Cullen D."/>
            <person name="Martin F."/>
            <person name="Rosso M.-N."/>
            <person name="Henrissat B."/>
            <person name="Hibbett D."/>
            <person name="Martinez A.T."/>
            <person name="Grigoriev I.V."/>
        </authorList>
    </citation>
    <scope>NUCLEOTIDE SEQUENCE</scope>
    <source>
        <strain evidence="1">CIRM-BRFM 674</strain>
    </source>
</reference>
<evidence type="ECO:0000313" key="1">
    <source>
        <dbReference type="EMBL" id="KAF9474466.1"/>
    </source>
</evidence>
<sequence>SPSPSPSTLADQESEEDRVRRIDAEARQTVLSEISKYESGGLIKLNNTFDLLFFWQVQFLI</sequence>
<comment type="caution">
    <text evidence="1">The sequence shown here is derived from an EMBL/GenBank/DDBJ whole genome shotgun (WGS) entry which is preliminary data.</text>
</comment>
<keyword evidence="2" id="KW-1185">Reference proteome</keyword>
<feature type="non-terminal residue" evidence="1">
    <location>
        <position position="1"/>
    </location>
</feature>
<dbReference type="AlphaFoldDB" id="A0A9P5YV54"/>
<evidence type="ECO:0000313" key="2">
    <source>
        <dbReference type="Proteomes" id="UP000807469"/>
    </source>
</evidence>